<reference evidence="2" key="1">
    <citation type="journal article" date="2019" name="Int. J. Syst. Evol. Microbiol.">
        <title>The Global Catalogue of Microorganisms (GCM) 10K type strain sequencing project: providing services to taxonomists for standard genome sequencing and annotation.</title>
        <authorList>
            <consortium name="The Broad Institute Genomics Platform"/>
            <consortium name="The Broad Institute Genome Sequencing Center for Infectious Disease"/>
            <person name="Wu L."/>
            <person name="Ma J."/>
        </authorList>
    </citation>
    <scope>NUCLEOTIDE SEQUENCE [LARGE SCALE GENOMIC DNA]</scope>
    <source>
        <strain evidence="2">KCTC 22437</strain>
    </source>
</reference>
<dbReference type="Proteomes" id="UP001597557">
    <property type="component" value="Unassembled WGS sequence"/>
</dbReference>
<name>A0ABW5Y6K1_9SPHI</name>
<accession>A0ABW5Y6K1</accession>
<organism evidence="1 2">
    <name type="scientific">Mucilaginibacter ximonensis</name>
    <dbReference type="NCBI Taxonomy" id="538021"/>
    <lineage>
        <taxon>Bacteria</taxon>
        <taxon>Pseudomonadati</taxon>
        <taxon>Bacteroidota</taxon>
        <taxon>Sphingobacteriia</taxon>
        <taxon>Sphingobacteriales</taxon>
        <taxon>Sphingobacteriaceae</taxon>
        <taxon>Mucilaginibacter</taxon>
    </lineage>
</organism>
<keyword evidence="2" id="KW-1185">Reference proteome</keyword>
<protein>
    <submittedName>
        <fullName evidence="1">Uncharacterized protein</fullName>
    </submittedName>
</protein>
<evidence type="ECO:0000313" key="2">
    <source>
        <dbReference type="Proteomes" id="UP001597557"/>
    </source>
</evidence>
<gene>
    <name evidence="1" type="ORF">ACFS5N_00080</name>
</gene>
<proteinExistence type="predicted"/>
<evidence type="ECO:0000313" key="1">
    <source>
        <dbReference type="EMBL" id="MFD2870843.1"/>
    </source>
</evidence>
<dbReference type="EMBL" id="JBHUPD010000001">
    <property type="protein sequence ID" value="MFD2870843.1"/>
    <property type="molecule type" value="Genomic_DNA"/>
</dbReference>
<sequence>MINFISPRGIDTFGNFSLHLNHALTKIFSFKKYIQTAPIIEKGLFAPSLQFKDRNVTVKKAVHILALNNIVVDDDEASVILDFLYLVAKFSKKPDDRMPLDTLSGNRTLKIGLRPSAIKKTDQI</sequence>
<dbReference type="RefSeq" id="WP_377180934.1">
    <property type="nucleotide sequence ID" value="NZ_JBHUPD010000001.1"/>
</dbReference>
<comment type="caution">
    <text evidence="1">The sequence shown here is derived from an EMBL/GenBank/DDBJ whole genome shotgun (WGS) entry which is preliminary data.</text>
</comment>